<organism evidence="1 2">
    <name type="scientific">Paramecium sonneborni</name>
    <dbReference type="NCBI Taxonomy" id="65129"/>
    <lineage>
        <taxon>Eukaryota</taxon>
        <taxon>Sar</taxon>
        <taxon>Alveolata</taxon>
        <taxon>Ciliophora</taxon>
        <taxon>Intramacronucleata</taxon>
        <taxon>Oligohymenophorea</taxon>
        <taxon>Peniculida</taxon>
        <taxon>Parameciidae</taxon>
        <taxon>Paramecium</taxon>
    </lineage>
</organism>
<dbReference type="AlphaFoldDB" id="A0A8S1LI58"/>
<sequence length="139" mass="16702">MNGFNLSNSQQRKFSLNQIKIDKKFPLKSLNQILQENQFTFLIFGLKADESQKNIYIKELLRQILNSYSLGDLSFQNREIRIKMEKQDLQVQFDYEKIQREKLTIQKILDFANKLNFKNNDFKSNFRKLIIKRVHSKPI</sequence>
<name>A0A8S1LI58_9CILI</name>
<dbReference type="EMBL" id="CAJJDN010000021">
    <property type="protein sequence ID" value="CAD8065955.1"/>
    <property type="molecule type" value="Genomic_DNA"/>
</dbReference>
<protein>
    <submittedName>
        <fullName evidence="1">Uncharacterized protein</fullName>
    </submittedName>
</protein>
<dbReference type="Proteomes" id="UP000692954">
    <property type="component" value="Unassembled WGS sequence"/>
</dbReference>
<reference evidence="1" key="1">
    <citation type="submission" date="2021-01" db="EMBL/GenBank/DDBJ databases">
        <authorList>
            <consortium name="Genoscope - CEA"/>
            <person name="William W."/>
        </authorList>
    </citation>
    <scope>NUCLEOTIDE SEQUENCE</scope>
</reference>
<evidence type="ECO:0000313" key="1">
    <source>
        <dbReference type="EMBL" id="CAD8065955.1"/>
    </source>
</evidence>
<accession>A0A8S1LI58</accession>
<comment type="caution">
    <text evidence="1">The sequence shown here is derived from an EMBL/GenBank/DDBJ whole genome shotgun (WGS) entry which is preliminary data.</text>
</comment>
<proteinExistence type="predicted"/>
<evidence type="ECO:0000313" key="2">
    <source>
        <dbReference type="Proteomes" id="UP000692954"/>
    </source>
</evidence>
<keyword evidence="2" id="KW-1185">Reference proteome</keyword>
<gene>
    <name evidence="1" type="ORF">PSON_ATCC_30995.1.T0210055</name>
</gene>